<dbReference type="PANTHER" id="PTHR24421">
    <property type="entry name" value="NITRATE/NITRITE SENSOR PROTEIN NARX-RELATED"/>
    <property type="match status" value="1"/>
</dbReference>
<dbReference type="Gene3D" id="1.20.5.1930">
    <property type="match status" value="1"/>
</dbReference>
<dbReference type="InterPro" id="IPR003594">
    <property type="entry name" value="HATPase_dom"/>
</dbReference>
<evidence type="ECO:0000256" key="2">
    <source>
        <dbReference type="ARBA" id="ARBA00001966"/>
    </source>
</evidence>
<dbReference type="InterPro" id="IPR005467">
    <property type="entry name" value="His_kinase_dom"/>
</dbReference>
<dbReference type="InterPro" id="IPR011712">
    <property type="entry name" value="Sig_transdc_His_kin_sub3_dim/P"/>
</dbReference>
<comment type="caution">
    <text evidence="21">The sequence shown here is derived from an EMBL/GenBank/DDBJ whole genome shotgun (WGS) entry which is preliminary data.</text>
</comment>
<evidence type="ECO:0000256" key="3">
    <source>
        <dbReference type="ARBA" id="ARBA00004496"/>
    </source>
</evidence>
<dbReference type="GO" id="GO:0005524">
    <property type="term" value="F:ATP binding"/>
    <property type="evidence" value="ECO:0007669"/>
    <property type="project" value="UniProtKB-KW"/>
</dbReference>
<dbReference type="CDD" id="cd16917">
    <property type="entry name" value="HATPase_UhpB-NarQ-NarX-like"/>
    <property type="match status" value="1"/>
</dbReference>
<feature type="domain" description="Histidine kinase" evidence="20">
    <location>
        <begin position="68"/>
        <end position="264"/>
    </location>
</feature>
<evidence type="ECO:0000256" key="7">
    <source>
        <dbReference type="ARBA" id="ARBA00022490"/>
    </source>
</evidence>
<evidence type="ECO:0000256" key="18">
    <source>
        <dbReference type="ARBA" id="ARBA00030800"/>
    </source>
</evidence>
<comment type="function">
    <text evidence="17">Member of the two-component regulatory system NreB/NreC involved in the control of dissimilatory nitrate/nitrite reduction in response to oxygen. NreB functions as a direct oxygen sensor histidine kinase which is autophosphorylated, in the absence of oxygen, probably at the conserved histidine residue, and transfers its phosphate group probably to a conserved aspartate residue of NreC. NreB/NreC activates the expression of the nitrate (narGHJI) and nitrite (nir) reductase operons, as well as the putative nitrate transporter gene narT.</text>
</comment>
<evidence type="ECO:0000256" key="11">
    <source>
        <dbReference type="ARBA" id="ARBA00022741"/>
    </source>
</evidence>
<dbReference type="PRINTS" id="PR00344">
    <property type="entry name" value="BCTRLSENSOR"/>
</dbReference>
<keyword evidence="10" id="KW-0479">Metal-binding</keyword>
<evidence type="ECO:0000256" key="8">
    <source>
        <dbReference type="ARBA" id="ARBA00022553"/>
    </source>
</evidence>
<evidence type="ECO:0000256" key="13">
    <source>
        <dbReference type="ARBA" id="ARBA00022840"/>
    </source>
</evidence>
<evidence type="ECO:0000256" key="4">
    <source>
        <dbReference type="ARBA" id="ARBA00012438"/>
    </source>
</evidence>
<gene>
    <name evidence="21" type="ORF">C5O19_18575</name>
</gene>
<comment type="catalytic activity">
    <reaction evidence="1">
        <text>ATP + protein L-histidine = ADP + protein N-phospho-L-histidine.</text>
        <dbReference type="EC" id="2.7.13.3"/>
    </reaction>
</comment>
<dbReference type="InterPro" id="IPR050482">
    <property type="entry name" value="Sensor_HK_TwoCompSys"/>
</dbReference>
<dbReference type="Gene3D" id="3.30.565.10">
    <property type="entry name" value="Histidine kinase-like ATPase, C-terminal domain"/>
    <property type="match status" value="1"/>
</dbReference>
<dbReference type="GO" id="GO:0046983">
    <property type="term" value="F:protein dimerization activity"/>
    <property type="evidence" value="ECO:0007669"/>
    <property type="project" value="InterPro"/>
</dbReference>
<evidence type="ECO:0000256" key="9">
    <source>
        <dbReference type="ARBA" id="ARBA00022679"/>
    </source>
</evidence>
<dbReference type="RefSeq" id="WP_104714879.1">
    <property type="nucleotide sequence ID" value="NZ_PTRA01000003.1"/>
</dbReference>
<evidence type="ECO:0000259" key="20">
    <source>
        <dbReference type="PROSITE" id="PS50109"/>
    </source>
</evidence>
<keyword evidence="12" id="KW-0418">Kinase</keyword>
<dbReference type="GO" id="GO:0046872">
    <property type="term" value="F:metal ion binding"/>
    <property type="evidence" value="ECO:0007669"/>
    <property type="project" value="UniProtKB-KW"/>
</dbReference>
<keyword evidence="19" id="KW-0472">Membrane</keyword>
<evidence type="ECO:0000256" key="10">
    <source>
        <dbReference type="ARBA" id="ARBA00022723"/>
    </source>
</evidence>
<keyword evidence="14" id="KW-0408">Iron</keyword>
<dbReference type="EC" id="2.7.13.3" evidence="4"/>
<dbReference type="EMBL" id="PTRA01000003">
    <property type="protein sequence ID" value="PQA56345.1"/>
    <property type="molecule type" value="Genomic_DNA"/>
</dbReference>
<dbReference type="SMART" id="SM00387">
    <property type="entry name" value="HATPase_c"/>
    <property type="match status" value="1"/>
</dbReference>
<evidence type="ECO:0000256" key="12">
    <source>
        <dbReference type="ARBA" id="ARBA00022777"/>
    </source>
</evidence>
<dbReference type="Pfam" id="PF02518">
    <property type="entry name" value="HATPase_c"/>
    <property type="match status" value="1"/>
</dbReference>
<dbReference type="GO" id="GO:0005737">
    <property type="term" value="C:cytoplasm"/>
    <property type="evidence" value="ECO:0007669"/>
    <property type="project" value="UniProtKB-SubCell"/>
</dbReference>
<dbReference type="InterPro" id="IPR004358">
    <property type="entry name" value="Sig_transdc_His_kin-like_C"/>
</dbReference>
<keyword evidence="16" id="KW-0411">Iron-sulfur</keyword>
<comment type="cofactor">
    <cofactor evidence="2">
        <name>[4Fe-4S] cluster</name>
        <dbReference type="ChEBI" id="CHEBI:49883"/>
    </cofactor>
</comment>
<dbReference type="AlphaFoldDB" id="A0A2S7IJA5"/>
<comment type="subcellular location">
    <subcellularLocation>
        <location evidence="3">Cytoplasm</location>
    </subcellularLocation>
</comment>
<evidence type="ECO:0000256" key="19">
    <source>
        <dbReference type="SAM" id="Phobius"/>
    </source>
</evidence>
<keyword evidence="15" id="KW-0902">Two-component regulatory system</keyword>
<dbReference type="GO" id="GO:0051539">
    <property type="term" value="F:4 iron, 4 sulfur cluster binding"/>
    <property type="evidence" value="ECO:0007669"/>
    <property type="project" value="UniProtKB-KW"/>
</dbReference>
<name>A0A2S7IJA5_9BACT</name>
<keyword evidence="9" id="KW-0808">Transferase</keyword>
<evidence type="ECO:0000256" key="17">
    <source>
        <dbReference type="ARBA" id="ARBA00024827"/>
    </source>
</evidence>
<protein>
    <recommendedName>
        <fullName evidence="5">Oxygen sensor histidine kinase NreB</fullName>
        <ecNumber evidence="4">2.7.13.3</ecNumber>
    </recommendedName>
    <alternativeName>
        <fullName evidence="18">Nitrogen regulation protein B</fullName>
    </alternativeName>
</protein>
<dbReference type="PROSITE" id="PS50109">
    <property type="entry name" value="HIS_KIN"/>
    <property type="match status" value="1"/>
</dbReference>
<feature type="transmembrane region" description="Helical" evidence="19">
    <location>
        <begin position="6"/>
        <end position="30"/>
    </location>
</feature>
<dbReference type="GO" id="GO:0016020">
    <property type="term" value="C:membrane"/>
    <property type="evidence" value="ECO:0007669"/>
    <property type="project" value="InterPro"/>
</dbReference>
<proteinExistence type="predicted"/>
<dbReference type="PANTHER" id="PTHR24421:SF10">
    <property type="entry name" value="NITRATE_NITRITE SENSOR PROTEIN NARQ"/>
    <property type="match status" value="1"/>
</dbReference>
<evidence type="ECO:0000256" key="5">
    <source>
        <dbReference type="ARBA" id="ARBA00017322"/>
    </source>
</evidence>
<keyword evidence="19" id="KW-0812">Transmembrane</keyword>
<keyword evidence="8" id="KW-0597">Phosphoprotein</keyword>
<evidence type="ECO:0000313" key="22">
    <source>
        <dbReference type="Proteomes" id="UP000239590"/>
    </source>
</evidence>
<dbReference type="Pfam" id="PF07730">
    <property type="entry name" value="HisKA_3"/>
    <property type="match status" value="1"/>
</dbReference>
<dbReference type="InterPro" id="IPR036890">
    <property type="entry name" value="HATPase_C_sf"/>
</dbReference>
<keyword evidence="19" id="KW-1133">Transmembrane helix</keyword>
<dbReference type="OrthoDB" id="9760839at2"/>
<organism evidence="21 22">
    <name type="scientific">Siphonobacter curvatus</name>
    <dbReference type="NCBI Taxonomy" id="2094562"/>
    <lineage>
        <taxon>Bacteria</taxon>
        <taxon>Pseudomonadati</taxon>
        <taxon>Bacteroidota</taxon>
        <taxon>Cytophagia</taxon>
        <taxon>Cytophagales</taxon>
        <taxon>Cytophagaceae</taxon>
        <taxon>Siphonobacter</taxon>
    </lineage>
</organism>
<keyword evidence="7" id="KW-0963">Cytoplasm</keyword>
<keyword evidence="13" id="KW-0067">ATP-binding</keyword>
<keyword evidence="6" id="KW-0004">4Fe-4S</keyword>
<evidence type="ECO:0000256" key="1">
    <source>
        <dbReference type="ARBA" id="ARBA00000085"/>
    </source>
</evidence>
<keyword evidence="11" id="KW-0547">Nucleotide-binding</keyword>
<accession>A0A2S7IJA5</accession>
<dbReference type="Proteomes" id="UP000239590">
    <property type="component" value="Unassembled WGS sequence"/>
</dbReference>
<evidence type="ECO:0000256" key="15">
    <source>
        <dbReference type="ARBA" id="ARBA00023012"/>
    </source>
</evidence>
<evidence type="ECO:0000313" key="21">
    <source>
        <dbReference type="EMBL" id="PQA56345.1"/>
    </source>
</evidence>
<sequence>MTFSDHFLITCLVVCLLLTTLAGFVIVNTIRYQQRYRRHQREQQALKAAFAQELLESQLEIQTAILEHISQDLHDHVGQLLSVVRLGLFSLRNKTTDTALKQEVNEVNALLQEAVQAVRDVTKTLNPGVIESFGLYESAVFEANRIRKVSQLELKVSLEGSPYALPERQDLLLFRMIQEILNNALKHAQASQISLHFSYESHALRIHITDNGCGFSAQPAPSVAGSGLGLKNLHRRVELLKGALHIDSQPQRGTSVTIAVPTLG</sequence>
<reference evidence="22" key="1">
    <citation type="submission" date="2018-02" db="EMBL/GenBank/DDBJ databases">
        <title>Genome sequencing of Solimonas sp. HR-BB.</title>
        <authorList>
            <person name="Lee Y."/>
            <person name="Jeon C.O."/>
        </authorList>
    </citation>
    <scope>NUCLEOTIDE SEQUENCE [LARGE SCALE GENOMIC DNA]</scope>
    <source>
        <strain evidence="22">HR-U</strain>
    </source>
</reference>
<dbReference type="GO" id="GO:0000155">
    <property type="term" value="F:phosphorelay sensor kinase activity"/>
    <property type="evidence" value="ECO:0007669"/>
    <property type="project" value="InterPro"/>
</dbReference>
<evidence type="ECO:0000256" key="6">
    <source>
        <dbReference type="ARBA" id="ARBA00022485"/>
    </source>
</evidence>
<keyword evidence="22" id="KW-1185">Reference proteome</keyword>
<evidence type="ECO:0000256" key="16">
    <source>
        <dbReference type="ARBA" id="ARBA00023014"/>
    </source>
</evidence>
<dbReference type="SUPFAM" id="SSF55874">
    <property type="entry name" value="ATPase domain of HSP90 chaperone/DNA topoisomerase II/histidine kinase"/>
    <property type="match status" value="1"/>
</dbReference>
<evidence type="ECO:0000256" key="14">
    <source>
        <dbReference type="ARBA" id="ARBA00023004"/>
    </source>
</evidence>